<organism evidence="1 2">
    <name type="scientific">Elysia crispata</name>
    <name type="common">lettuce slug</name>
    <dbReference type="NCBI Taxonomy" id="231223"/>
    <lineage>
        <taxon>Eukaryota</taxon>
        <taxon>Metazoa</taxon>
        <taxon>Spiralia</taxon>
        <taxon>Lophotrochozoa</taxon>
        <taxon>Mollusca</taxon>
        <taxon>Gastropoda</taxon>
        <taxon>Heterobranchia</taxon>
        <taxon>Euthyneura</taxon>
        <taxon>Panpulmonata</taxon>
        <taxon>Sacoglossa</taxon>
        <taxon>Placobranchoidea</taxon>
        <taxon>Plakobranchidae</taxon>
        <taxon>Elysia</taxon>
    </lineage>
</organism>
<dbReference type="EMBL" id="JAWDGP010001753">
    <property type="protein sequence ID" value="KAK3788632.1"/>
    <property type="molecule type" value="Genomic_DNA"/>
</dbReference>
<proteinExistence type="predicted"/>
<dbReference type="Proteomes" id="UP001283361">
    <property type="component" value="Unassembled WGS sequence"/>
</dbReference>
<reference evidence="1" key="1">
    <citation type="journal article" date="2023" name="G3 (Bethesda)">
        <title>A reference genome for the long-term kleptoplast-retaining sea slug Elysia crispata morphotype clarki.</title>
        <authorList>
            <person name="Eastman K.E."/>
            <person name="Pendleton A.L."/>
            <person name="Shaikh M.A."/>
            <person name="Suttiyut T."/>
            <person name="Ogas R."/>
            <person name="Tomko P."/>
            <person name="Gavelis G."/>
            <person name="Widhalm J.R."/>
            <person name="Wisecaver J.H."/>
        </authorList>
    </citation>
    <scope>NUCLEOTIDE SEQUENCE</scope>
    <source>
        <strain evidence="1">ECLA1</strain>
    </source>
</reference>
<dbReference type="AlphaFoldDB" id="A0AAE1AJ53"/>
<keyword evidence="2" id="KW-1185">Reference proteome</keyword>
<comment type="caution">
    <text evidence="1">The sequence shown here is derived from an EMBL/GenBank/DDBJ whole genome shotgun (WGS) entry which is preliminary data.</text>
</comment>
<accession>A0AAE1AJ53</accession>
<protein>
    <submittedName>
        <fullName evidence="1">Uncharacterized protein</fullName>
    </submittedName>
</protein>
<name>A0AAE1AJ53_9GAST</name>
<gene>
    <name evidence="1" type="ORF">RRG08_031288</name>
</gene>
<sequence>MSFQTHVKRIKSLEAACVENAGVSRSINPTPPAYTLTLARVALEKNLEAQRFIGRGPLGGFSHCLSGVLWSNPRALSARQGFEEDQQLFRPGSCLSLITHDHRMTSQPGENCIEKKM</sequence>
<evidence type="ECO:0000313" key="2">
    <source>
        <dbReference type="Proteomes" id="UP001283361"/>
    </source>
</evidence>
<evidence type="ECO:0000313" key="1">
    <source>
        <dbReference type="EMBL" id="KAK3788632.1"/>
    </source>
</evidence>